<dbReference type="Proteomes" id="UP001164539">
    <property type="component" value="Chromosome 5"/>
</dbReference>
<comment type="caution">
    <text evidence="1">The sequence shown here is derived from an EMBL/GenBank/DDBJ whole genome shotgun (WGS) entry which is preliminary data.</text>
</comment>
<keyword evidence="2" id="KW-1185">Reference proteome</keyword>
<dbReference type="EMBL" id="CM051398">
    <property type="protein sequence ID" value="KAJ4718587.1"/>
    <property type="molecule type" value="Genomic_DNA"/>
</dbReference>
<sequence>MDRYVVILVVNVALTSYVSITLAFIARVSAVTVVLLTTATLAIIPLGLIIICCVMRNHGSQGEDLMRFDLNTNLKADNTELDVEANKRRRSKKEIELPLFSLSSVSAATNNFSTTNKLGEGGFGTVYKGALLKGDDVAVKRLSGKSEQGLEELKNEALVIAKVQHKNLVILLGCCIERDEKILIYEYMPNKSLDFFLFDSTKRKSLDCGTRVRIIEGITQGLLYLHQYSRLCIIHRDLKASNILLDKDMNPKISDFGMARIFGGNELQANTNRIVGTFGYMSPEYALEGAFSTKSDVFSFGVLVLEIVSGRKNTGFYQLLGYAWDLWRSNRAVELIDPVLLEDANSSKDLLLRYVNIALLCVQERAEDRPTMSDVVSMFTNEAAPSLPPKEPAFSNTSTRMSSRSMSCTSKLEECSINKITISVLEAR</sequence>
<reference evidence="1 2" key="1">
    <citation type="journal article" date="2023" name="Science">
        <title>Complex scaffold remodeling in plant triterpene biosynthesis.</title>
        <authorList>
            <person name="De La Pena R."/>
            <person name="Hodgson H."/>
            <person name="Liu J.C."/>
            <person name="Stephenson M.J."/>
            <person name="Martin A.C."/>
            <person name="Owen C."/>
            <person name="Harkess A."/>
            <person name="Leebens-Mack J."/>
            <person name="Jimenez L.E."/>
            <person name="Osbourn A."/>
            <person name="Sattely E.S."/>
        </authorList>
    </citation>
    <scope>NUCLEOTIDE SEQUENCE [LARGE SCALE GENOMIC DNA]</scope>
    <source>
        <strain evidence="2">cv. JPN11</strain>
        <tissue evidence="1">Leaf</tissue>
    </source>
</reference>
<name>A0ACC1Y5U2_MELAZ</name>
<protein>
    <submittedName>
        <fullName evidence="1">Receptor-like serine/threonine-protein kinase</fullName>
    </submittedName>
</protein>
<proteinExistence type="predicted"/>
<gene>
    <name evidence="1" type="ORF">OWV82_010247</name>
</gene>
<organism evidence="1 2">
    <name type="scientific">Melia azedarach</name>
    <name type="common">Chinaberry tree</name>
    <dbReference type="NCBI Taxonomy" id="155640"/>
    <lineage>
        <taxon>Eukaryota</taxon>
        <taxon>Viridiplantae</taxon>
        <taxon>Streptophyta</taxon>
        <taxon>Embryophyta</taxon>
        <taxon>Tracheophyta</taxon>
        <taxon>Spermatophyta</taxon>
        <taxon>Magnoliopsida</taxon>
        <taxon>eudicotyledons</taxon>
        <taxon>Gunneridae</taxon>
        <taxon>Pentapetalae</taxon>
        <taxon>rosids</taxon>
        <taxon>malvids</taxon>
        <taxon>Sapindales</taxon>
        <taxon>Meliaceae</taxon>
        <taxon>Melia</taxon>
    </lineage>
</organism>
<evidence type="ECO:0000313" key="1">
    <source>
        <dbReference type="EMBL" id="KAJ4718587.1"/>
    </source>
</evidence>
<accession>A0ACC1Y5U2</accession>
<evidence type="ECO:0000313" key="2">
    <source>
        <dbReference type="Proteomes" id="UP001164539"/>
    </source>
</evidence>